<reference evidence="1 2" key="1">
    <citation type="submission" date="2015-09" db="EMBL/GenBank/DDBJ databases">
        <authorList>
            <consortium name="Pathogen Informatics"/>
        </authorList>
    </citation>
    <scope>NUCLEOTIDE SEQUENCE [LARGE SCALE GENOMIC DNA]</scope>
    <source>
        <strain evidence="1 2">2789STDY5834889</strain>
    </source>
</reference>
<dbReference type="Proteomes" id="UP000078383">
    <property type="component" value="Unassembled WGS sequence"/>
</dbReference>
<proteinExistence type="predicted"/>
<dbReference type="Gene3D" id="1.10.287.130">
    <property type="match status" value="1"/>
</dbReference>
<evidence type="ECO:0000313" key="1">
    <source>
        <dbReference type="EMBL" id="CUQ92348.1"/>
    </source>
</evidence>
<accession>A0A175A6D6</accession>
<sequence>MNGAVEMERDRECRLLLNDLNDILSEQCLEQRVRCRYLNDPVQELAECINQLLDICERAVTMTLDIENDYRTMRAELQSNIRNPLSCIKTSCFLINSLAEKENIQSEKLQEYLQIIETAAEDIESTLK</sequence>
<protein>
    <recommendedName>
        <fullName evidence="3">Histidine kinase</fullName>
    </recommendedName>
</protein>
<evidence type="ECO:0008006" key="3">
    <source>
        <dbReference type="Google" id="ProtNLM"/>
    </source>
</evidence>
<name>A0A175A6D6_9FIRM</name>
<evidence type="ECO:0000313" key="2">
    <source>
        <dbReference type="Proteomes" id="UP000078383"/>
    </source>
</evidence>
<gene>
    <name evidence="1" type="ORF">ERS852502_02608</name>
</gene>
<organism evidence="1 2">
    <name type="scientific">[Ruminococcus] torques</name>
    <dbReference type="NCBI Taxonomy" id="33039"/>
    <lineage>
        <taxon>Bacteria</taxon>
        <taxon>Bacillati</taxon>
        <taxon>Bacillota</taxon>
        <taxon>Clostridia</taxon>
        <taxon>Lachnospirales</taxon>
        <taxon>Lachnospiraceae</taxon>
        <taxon>Mediterraneibacter</taxon>
    </lineage>
</organism>
<dbReference type="AlphaFoldDB" id="A0A175A6D6"/>
<dbReference type="EMBL" id="CZBX01000014">
    <property type="protein sequence ID" value="CUQ92348.1"/>
    <property type="molecule type" value="Genomic_DNA"/>
</dbReference>